<evidence type="ECO:0000313" key="1">
    <source>
        <dbReference type="EMBL" id="SDO49735.1"/>
    </source>
</evidence>
<dbReference type="Proteomes" id="UP000199651">
    <property type="component" value="Unassembled WGS sequence"/>
</dbReference>
<organism evidence="1 2">
    <name type="scientific">Actinokineospora alba</name>
    <dbReference type="NCBI Taxonomy" id="504798"/>
    <lineage>
        <taxon>Bacteria</taxon>
        <taxon>Bacillati</taxon>
        <taxon>Actinomycetota</taxon>
        <taxon>Actinomycetes</taxon>
        <taxon>Pseudonocardiales</taxon>
        <taxon>Pseudonocardiaceae</taxon>
        <taxon>Actinokineospora</taxon>
    </lineage>
</organism>
<dbReference type="AlphaFoldDB" id="A0A1H0K169"/>
<gene>
    <name evidence="1" type="ORF">SAMN05192558_103297</name>
</gene>
<reference evidence="2" key="1">
    <citation type="submission" date="2016-10" db="EMBL/GenBank/DDBJ databases">
        <authorList>
            <person name="Varghese N."/>
            <person name="Submissions S."/>
        </authorList>
    </citation>
    <scope>NUCLEOTIDE SEQUENCE [LARGE SCALE GENOMIC DNA]</scope>
    <source>
        <strain evidence="2">IBRC-M 10655</strain>
    </source>
</reference>
<protein>
    <submittedName>
        <fullName evidence="1">Uncharacterized protein</fullName>
    </submittedName>
</protein>
<dbReference type="EMBL" id="FNJB01000003">
    <property type="protein sequence ID" value="SDO49735.1"/>
    <property type="molecule type" value="Genomic_DNA"/>
</dbReference>
<name>A0A1H0K169_9PSEU</name>
<sequence>MVGMDSEITGVEFDHEVAPGSTVDLDADWVAWLEGEPVPDSVEGVDQTIVYGAAEGPAIA</sequence>
<proteinExistence type="predicted"/>
<dbReference type="STRING" id="504798.SAMN05421871_102752"/>
<keyword evidence="2" id="KW-1185">Reference proteome</keyword>
<evidence type="ECO:0000313" key="2">
    <source>
        <dbReference type="Proteomes" id="UP000199651"/>
    </source>
</evidence>
<accession>A0A1H0K169</accession>